<gene>
    <name evidence="1" type="ORF">K488DRAFT_47667</name>
</gene>
<organism evidence="1 2">
    <name type="scientific">Vararia minispora EC-137</name>
    <dbReference type="NCBI Taxonomy" id="1314806"/>
    <lineage>
        <taxon>Eukaryota</taxon>
        <taxon>Fungi</taxon>
        <taxon>Dikarya</taxon>
        <taxon>Basidiomycota</taxon>
        <taxon>Agaricomycotina</taxon>
        <taxon>Agaricomycetes</taxon>
        <taxon>Russulales</taxon>
        <taxon>Lachnocladiaceae</taxon>
        <taxon>Vararia</taxon>
    </lineage>
</organism>
<protein>
    <submittedName>
        <fullName evidence="1">Uncharacterized protein</fullName>
    </submittedName>
</protein>
<evidence type="ECO:0000313" key="1">
    <source>
        <dbReference type="EMBL" id="KAI0033461.1"/>
    </source>
</evidence>
<dbReference type="Proteomes" id="UP000814128">
    <property type="component" value="Unassembled WGS sequence"/>
</dbReference>
<reference evidence="1" key="2">
    <citation type="journal article" date="2022" name="New Phytol.">
        <title>Evolutionary transition to the ectomycorrhizal habit in the genomes of a hyperdiverse lineage of mushroom-forming fungi.</title>
        <authorList>
            <person name="Looney B."/>
            <person name="Miyauchi S."/>
            <person name="Morin E."/>
            <person name="Drula E."/>
            <person name="Courty P.E."/>
            <person name="Kohler A."/>
            <person name="Kuo A."/>
            <person name="LaButti K."/>
            <person name="Pangilinan J."/>
            <person name="Lipzen A."/>
            <person name="Riley R."/>
            <person name="Andreopoulos W."/>
            <person name="He G."/>
            <person name="Johnson J."/>
            <person name="Nolan M."/>
            <person name="Tritt A."/>
            <person name="Barry K.W."/>
            <person name="Grigoriev I.V."/>
            <person name="Nagy L.G."/>
            <person name="Hibbett D."/>
            <person name="Henrissat B."/>
            <person name="Matheny P.B."/>
            <person name="Labbe J."/>
            <person name="Martin F.M."/>
        </authorList>
    </citation>
    <scope>NUCLEOTIDE SEQUENCE</scope>
    <source>
        <strain evidence="1">EC-137</strain>
    </source>
</reference>
<keyword evidence="2" id="KW-1185">Reference proteome</keyword>
<reference evidence="1" key="1">
    <citation type="submission" date="2021-02" db="EMBL/GenBank/DDBJ databases">
        <authorList>
            <consortium name="DOE Joint Genome Institute"/>
            <person name="Ahrendt S."/>
            <person name="Looney B.P."/>
            <person name="Miyauchi S."/>
            <person name="Morin E."/>
            <person name="Drula E."/>
            <person name="Courty P.E."/>
            <person name="Chicoki N."/>
            <person name="Fauchery L."/>
            <person name="Kohler A."/>
            <person name="Kuo A."/>
            <person name="Labutti K."/>
            <person name="Pangilinan J."/>
            <person name="Lipzen A."/>
            <person name="Riley R."/>
            <person name="Andreopoulos W."/>
            <person name="He G."/>
            <person name="Johnson J."/>
            <person name="Barry K.W."/>
            <person name="Grigoriev I.V."/>
            <person name="Nagy L."/>
            <person name="Hibbett D."/>
            <person name="Henrissat B."/>
            <person name="Matheny P.B."/>
            <person name="Labbe J."/>
            <person name="Martin F."/>
        </authorList>
    </citation>
    <scope>NUCLEOTIDE SEQUENCE</scope>
    <source>
        <strain evidence="1">EC-137</strain>
    </source>
</reference>
<evidence type="ECO:0000313" key="2">
    <source>
        <dbReference type="Proteomes" id="UP000814128"/>
    </source>
</evidence>
<accession>A0ACB8QNM5</accession>
<sequence>MASADETPSPSSSRQPAVEYKKDGTVSRMRSHKGNIPQLPQTKLCPFCPAKFTRTTHLNRHLRNHTNERLYRCEACGSQFTRSDLLARHKKSCGDSRSRRRSCQACASLKVKCDLRQPCGKCKARSRECVYPAENLDDVHPGPSRSGPIGIANVDASAGFVPGQVSFPGDAQMAAFPELSLIEESSSTFAPPLSEANLSSFLQGSSDLRPSAMSLPTIGDADSTVLTAPSFFGIDHAFTSFVPSDIAAPSNAPGLSSFSNDMFEPFFRDVFNPGTSKASQSNGLSSTTSGDLAPSIVSPLNQSMQVDQPSFHSLFSGFDGLQNFDANAANGTDATQPMTGLDQDLILDMMAAGHQDPVPPSQSEPEGDLSKGMHPEIANINPGTARSTYTHDEILSVLQPPPPVPTDEAIPDPNETELQQYMQIFLTAFLPQIPIIHIPTLRVELKPPILIRSMQACGALFAKTKVADAFIERTLGSMRQNLVMEFAKPSDNPKHQMYIIMTLVLLQTIGLFHQSPRQRASSNLYHGMLVLMIRQNRVLDRSALWKTPTFPIPDTEALDAAWRDWTIHETIKRCMLLAYTHDQSHQIFFSLPASFAPNEFAIRLPCEEALWNAPNAFAWSQMLLADSPYGTIQQRLLGVPMMHGMAALGLEGGKMDSQDPFKDVGTMPPFAHFVLMHALLGELFRRCSPADSPANKPAGQEEEVHPHVFTMQLALHKWLKLWLLNPDAPLAAAPNGHVEGGAKAVTYTADPLPFYWLGQLLLLAFQEGLPPFSLEPPPFSPPASTSTASSPYSPYSPFDVAPSQSSASSRSQSSASPDPAIDPSHVPAKREDSRAAAFYAGPNYIPPGGPKKRMQTDAASAQFSLIKNWLQHIRSFLRRSEGSPTVVWDELMRIRLSGWYADTTMKACRRARQQQAGGTGSVTGFDEEDAEAHGLLGFFEEKLKI</sequence>
<proteinExistence type="predicted"/>
<name>A0ACB8QNM5_9AGAM</name>
<comment type="caution">
    <text evidence="1">The sequence shown here is derived from an EMBL/GenBank/DDBJ whole genome shotgun (WGS) entry which is preliminary data.</text>
</comment>
<dbReference type="EMBL" id="MU273519">
    <property type="protein sequence ID" value="KAI0033461.1"/>
    <property type="molecule type" value="Genomic_DNA"/>
</dbReference>